<organism evidence="1 2">
    <name type="scientific">Halovivax asiaticus JCM 14624</name>
    <dbReference type="NCBI Taxonomy" id="1227490"/>
    <lineage>
        <taxon>Archaea</taxon>
        <taxon>Methanobacteriati</taxon>
        <taxon>Methanobacteriota</taxon>
        <taxon>Stenosarchaea group</taxon>
        <taxon>Halobacteria</taxon>
        <taxon>Halobacteriales</taxon>
        <taxon>Natrialbaceae</taxon>
        <taxon>Halovivax</taxon>
    </lineage>
</organism>
<dbReference type="AlphaFoldDB" id="M0B8C0"/>
<evidence type="ECO:0000313" key="2">
    <source>
        <dbReference type="Proteomes" id="UP000011560"/>
    </source>
</evidence>
<keyword evidence="2" id="KW-1185">Reference proteome</keyword>
<sequence>MTDRTDAGADRYVVLGDVVDSREIADRDGFRETFTEARETVAARYESSFVAGPSVLKGIDELGAVLSSLDSLYDVAITLQNVLYPHAIRLAVASGEISVGETDAVAHMDGEAFHRATELLEAVERDGLRFGLDTDTHPLDTAVADEVNLLLSLRESWTDRQREVVTRYERAPTQRAVADDLGISQQAVSNTLQSASWPLIETIEGRLRETLSAGWPADAADSRDEEVQSA</sequence>
<protein>
    <recommendedName>
        <fullName evidence="3">SatD family (SatD)</fullName>
    </recommendedName>
</protein>
<name>M0B8C0_9EURY</name>
<dbReference type="InterPro" id="IPR013324">
    <property type="entry name" value="RNA_pol_sigma_r3/r4-like"/>
</dbReference>
<dbReference type="Proteomes" id="UP000011560">
    <property type="component" value="Unassembled WGS sequence"/>
</dbReference>
<dbReference type="InterPro" id="IPR032580">
    <property type="entry name" value="SatD"/>
</dbReference>
<dbReference type="RefSeq" id="WP_007704565.1">
    <property type="nucleotide sequence ID" value="NZ_AOIQ01000023.1"/>
</dbReference>
<gene>
    <name evidence="1" type="ORF">C479_15322</name>
</gene>
<evidence type="ECO:0008006" key="3">
    <source>
        <dbReference type="Google" id="ProtNLM"/>
    </source>
</evidence>
<dbReference type="SUPFAM" id="SSF88659">
    <property type="entry name" value="Sigma3 and sigma4 domains of RNA polymerase sigma factors"/>
    <property type="match status" value="1"/>
</dbReference>
<evidence type="ECO:0000313" key="1">
    <source>
        <dbReference type="EMBL" id="ELZ07166.1"/>
    </source>
</evidence>
<dbReference type="OrthoDB" id="192419at2157"/>
<dbReference type="Pfam" id="PF16264">
    <property type="entry name" value="SatD"/>
    <property type="match status" value="1"/>
</dbReference>
<comment type="caution">
    <text evidence="1">The sequence shown here is derived from an EMBL/GenBank/DDBJ whole genome shotgun (WGS) entry which is preliminary data.</text>
</comment>
<proteinExistence type="predicted"/>
<reference evidence="1 2" key="1">
    <citation type="journal article" date="2014" name="PLoS Genet.">
        <title>Phylogenetically driven sequencing of extremely halophilic archaea reveals strategies for static and dynamic osmo-response.</title>
        <authorList>
            <person name="Becker E.A."/>
            <person name="Seitzer P.M."/>
            <person name="Tritt A."/>
            <person name="Larsen D."/>
            <person name="Krusor M."/>
            <person name="Yao A.I."/>
            <person name="Wu D."/>
            <person name="Madern D."/>
            <person name="Eisen J.A."/>
            <person name="Darling A.E."/>
            <person name="Facciotti M.T."/>
        </authorList>
    </citation>
    <scope>NUCLEOTIDE SEQUENCE [LARGE SCALE GENOMIC DNA]</scope>
    <source>
        <strain evidence="1 2">JCM 14624</strain>
    </source>
</reference>
<accession>M0B8C0</accession>
<dbReference type="EMBL" id="AOIQ01000023">
    <property type="protein sequence ID" value="ELZ07166.1"/>
    <property type="molecule type" value="Genomic_DNA"/>
</dbReference>